<protein>
    <submittedName>
        <fullName evidence="2">S-layer homology domain-containing protein</fullName>
    </submittedName>
</protein>
<dbReference type="InterPro" id="IPR001119">
    <property type="entry name" value="SLH_dom"/>
</dbReference>
<proteinExistence type="predicted"/>
<accession>A0A3A1UQ65</accession>
<gene>
    <name evidence="2" type="ORF">D3P08_24515</name>
</gene>
<sequence length="482" mass="51925">TWSSSDSGGKVTVNASGLVRVASDAAPGTYTITATSTFDGTKADTATITVTALPVYQAPPAPGPVNTGVDVLVNGKIENAGTATTDQVNGQQVTTIAVNEDKLQQRLQAEGSGATITIPVSTASDVVVGELNGRMVKNMENRQAVVEIRTENAAYTLPAGQINIDAISERFGTNLALQDIKVKIEIAAPLTETVQLVEDAASRNQFTLVVPPLDFKVSAVYGDQAEEISNFNAYVERMVAIPEGADPSRITTGVVVEPDGAVRHVPTKVVQIDGRYYAQMNSLTNSTYSVVWHPLEFEDVKNHWAKDAVNNMGSRMVVEGTGNGMFSPEQDITRAEFAAIIVRALGLRLEKGDSSFKDVKLTDWYSRAVQTAYEYRLINGFEDGTFRPNDKLTREQAMQIIASAMNLTGLNDRILEQSLEAMLHSYSDSEDVASWAETSMAKSIQAGVVTGKNGNKLAPKAYITRAEVAAIVDRLLEKSELI</sequence>
<feature type="domain" description="SLH" evidence="1">
    <location>
        <begin position="292"/>
        <end position="355"/>
    </location>
</feature>
<dbReference type="PANTHER" id="PTHR43308">
    <property type="entry name" value="OUTER MEMBRANE PROTEIN ALPHA-RELATED"/>
    <property type="match status" value="1"/>
</dbReference>
<organism evidence="2 3">
    <name type="scientific">Paenibacillus nanensis</name>
    <dbReference type="NCBI Taxonomy" id="393251"/>
    <lineage>
        <taxon>Bacteria</taxon>
        <taxon>Bacillati</taxon>
        <taxon>Bacillota</taxon>
        <taxon>Bacilli</taxon>
        <taxon>Bacillales</taxon>
        <taxon>Paenibacillaceae</taxon>
        <taxon>Paenibacillus</taxon>
    </lineage>
</organism>
<evidence type="ECO:0000313" key="3">
    <source>
        <dbReference type="Proteomes" id="UP000266482"/>
    </source>
</evidence>
<keyword evidence="3" id="KW-1185">Reference proteome</keyword>
<name>A0A3A1UQ65_9BACL</name>
<reference evidence="2 3" key="1">
    <citation type="submission" date="2018-09" db="EMBL/GenBank/DDBJ databases">
        <title>Paenibacillus aracenensis nov. sp. isolated from a cave in southern Spain.</title>
        <authorList>
            <person name="Jurado V."/>
            <person name="Gutierrez-Patricio S."/>
            <person name="Gonzalez-Pimentel J.L."/>
            <person name="Miller A.Z."/>
            <person name="Laiz L."/>
            <person name="Saiz-Jimenez C."/>
        </authorList>
    </citation>
    <scope>NUCLEOTIDE SEQUENCE [LARGE SCALE GENOMIC DNA]</scope>
    <source>
        <strain evidence="2 3">DSM 22867</strain>
    </source>
</reference>
<dbReference type="Pfam" id="PF00395">
    <property type="entry name" value="SLH"/>
    <property type="match status" value="3"/>
</dbReference>
<dbReference type="Gene3D" id="2.60.40.1080">
    <property type="match status" value="1"/>
</dbReference>
<dbReference type="EMBL" id="QXQA01000021">
    <property type="protein sequence ID" value="RIX48676.1"/>
    <property type="molecule type" value="Genomic_DNA"/>
</dbReference>
<feature type="domain" description="SLH" evidence="1">
    <location>
        <begin position="423"/>
        <end position="482"/>
    </location>
</feature>
<dbReference type="InterPro" id="IPR051465">
    <property type="entry name" value="Cell_Envelope_Struct_Comp"/>
</dbReference>
<dbReference type="AlphaFoldDB" id="A0A3A1UQ65"/>
<dbReference type="OrthoDB" id="663332at2"/>
<comment type="caution">
    <text evidence="2">The sequence shown here is derived from an EMBL/GenBank/DDBJ whole genome shotgun (WGS) entry which is preliminary data.</text>
</comment>
<feature type="non-terminal residue" evidence="2">
    <location>
        <position position="1"/>
    </location>
</feature>
<dbReference type="PROSITE" id="PS51272">
    <property type="entry name" value="SLH"/>
    <property type="match status" value="3"/>
</dbReference>
<evidence type="ECO:0000313" key="2">
    <source>
        <dbReference type="EMBL" id="RIX48676.1"/>
    </source>
</evidence>
<feature type="domain" description="SLH" evidence="1">
    <location>
        <begin position="356"/>
        <end position="415"/>
    </location>
</feature>
<dbReference type="PANTHER" id="PTHR43308:SF5">
    <property type="entry name" value="S-LAYER PROTEIN _ PEPTIDOGLYCAN ENDO-BETA-N-ACETYLGLUCOSAMINIDASE"/>
    <property type="match status" value="1"/>
</dbReference>
<evidence type="ECO:0000259" key="1">
    <source>
        <dbReference type="PROSITE" id="PS51272"/>
    </source>
</evidence>
<dbReference type="RefSeq" id="WP_147381850.1">
    <property type="nucleotide sequence ID" value="NZ_QXQA01000021.1"/>
</dbReference>
<dbReference type="Proteomes" id="UP000266482">
    <property type="component" value="Unassembled WGS sequence"/>
</dbReference>